<keyword evidence="8" id="KW-0010">Activator</keyword>
<dbReference type="Gene3D" id="3.40.50.2300">
    <property type="match status" value="1"/>
</dbReference>
<dbReference type="InterPro" id="IPR036388">
    <property type="entry name" value="WH-like_DNA-bd_sf"/>
</dbReference>
<evidence type="ECO:0000256" key="10">
    <source>
        <dbReference type="ARBA" id="ARBA00041175"/>
    </source>
</evidence>
<evidence type="ECO:0000256" key="4">
    <source>
        <dbReference type="ARBA" id="ARBA00022553"/>
    </source>
</evidence>
<evidence type="ECO:0000313" key="16">
    <source>
        <dbReference type="Proteomes" id="UP000004097"/>
    </source>
</evidence>
<keyword evidence="3" id="KW-0963">Cytoplasm</keyword>
<dbReference type="Pfam" id="PF05043">
    <property type="entry name" value="Mga"/>
    <property type="match status" value="1"/>
</dbReference>
<dbReference type="Gene3D" id="3.40.930.10">
    <property type="entry name" value="Mannitol-specific EII, Chain A"/>
    <property type="match status" value="1"/>
</dbReference>
<evidence type="ECO:0000256" key="2">
    <source>
        <dbReference type="ARBA" id="ARBA00022448"/>
    </source>
</evidence>
<keyword evidence="6" id="KW-0598">Phosphotransferase system</keyword>
<dbReference type="OrthoDB" id="369398at2"/>
<comment type="caution">
    <text evidence="15">The sequence shown here is derived from an EMBL/GenBank/DDBJ whole genome shotgun (WGS) entry which is preliminary data.</text>
</comment>
<keyword evidence="5" id="KW-0808">Transferase</keyword>
<keyword evidence="4" id="KW-0597">Phosphoprotein</keyword>
<reference evidence="15 16" key="1">
    <citation type="submission" date="2010-08" db="EMBL/GenBank/DDBJ databases">
        <authorList>
            <person name="Weinstock G."/>
            <person name="Sodergren E."/>
            <person name="Clifton S."/>
            <person name="Fulton L."/>
            <person name="Fulton B."/>
            <person name="Courtney L."/>
            <person name="Fronick C."/>
            <person name="Harrison M."/>
            <person name="Strong C."/>
            <person name="Farmer C."/>
            <person name="Delahaunty K."/>
            <person name="Markovic C."/>
            <person name="Hall O."/>
            <person name="Minx P."/>
            <person name="Tomlinson C."/>
            <person name="Mitreva M."/>
            <person name="Hou S."/>
            <person name="Chen J."/>
            <person name="Wollam A."/>
            <person name="Pepin K.H."/>
            <person name="Johnson M."/>
            <person name="Bhonagiri V."/>
            <person name="Zhang X."/>
            <person name="Suruliraj S."/>
            <person name="Warren W."/>
            <person name="Chinwalla A."/>
            <person name="Mardis E.R."/>
            <person name="Wilson R.K."/>
        </authorList>
    </citation>
    <scope>NUCLEOTIDE SEQUENCE [LARGE SCALE GENOMIC DNA]</scope>
    <source>
        <strain evidence="15 16">F0204</strain>
    </source>
</reference>
<dbReference type="SUPFAM" id="SSF63520">
    <property type="entry name" value="PTS-regulatory domain, PRD"/>
    <property type="match status" value="1"/>
</dbReference>
<feature type="domain" description="PRD" evidence="14">
    <location>
        <begin position="284"/>
        <end position="391"/>
    </location>
</feature>
<evidence type="ECO:0000259" key="12">
    <source>
        <dbReference type="PROSITE" id="PS51094"/>
    </source>
</evidence>
<dbReference type="InterPro" id="IPR016152">
    <property type="entry name" value="PTrfase/Anion_transptr"/>
</dbReference>
<dbReference type="HOGENOM" id="CLU_013442_1_0_9"/>
<evidence type="ECO:0000256" key="7">
    <source>
        <dbReference type="ARBA" id="ARBA00022777"/>
    </source>
</evidence>
<dbReference type="GO" id="GO:0006355">
    <property type="term" value="P:regulation of DNA-templated transcription"/>
    <property type="evidence" value="ECO:0007669"/>
    <property type="project" value="InterPro"/>
</dbReference>
<evidence type="ECO:0000256" key="8">
    <source>
        <dbReference type="ARBA" id="ARBA00023159"/>
    </source>
</evidence>
<sequence length="677" mass="79357">MRGDIMNDRASQILNLLIKNPDYKVSNIEKLLDLTRRQVNYSLSQINNDLVQNNLPKITKNSDGSIVVPKEILQFYSQRSSDISTVFYSEKERIDIICLFLAISHEDVSLNHLMDVLKVSKNTIVSDIKQANESIDEYGLRIKYNRVQGYDITGNEFQIRTLIEDIIQRNITYKRDFSILDRYFKFRKDKAIHLISEVEKELFVNYSDESFDFMANVFTYVFYRIKNKQIHLNDQIGKLVKSSKEYGVIQKLLRDEILRKDSEWISLMFMASNVYVSEKSDLILVESDLFSLVHQMVERFKQLTLIEIEDQGKFEIRLFNHLRPACFRIMFDIKIHDYYSGLVNSDYDVVKQIIGDLIKPIEEYIWKTFSNDELELLTLYFGSQLRQEQDIAPKARAVVVCSNGLIVSRMMLETLRGVFPEIHFLTSLSIREFEKFGSDYDLVFTTDPIQTNINQYIINPIMSKDEQSRLRDRVLSDLGITSPEKHIKELMRTIEKYAKVEDMQALKDELEVLLQTSSKIQIKDKDTMPGLMHYLHQDWVQITDKELDWKDAIRYAFEPMRKVNAINNQYIEKTMQSFDTQLSYSFFGTEAAIPHADEKTLIYEEFIGFTVFQKPIQFPNGNLVHVIAPIAILNTSKHIYAVKKLAEIVMNEENIDWIIGFTNESALYQAFIERDWL</sequence>
<dbReference type="SUPFAM" id="SSF55804">
    <property type="entry name" value="Phoshotransferase/anion transport protein"/>
    <property type="match status" value="1"/>
</dbReference>
<evidence type="ECO:0000259" key="14">
    <source>
        <dbReference type="PROSITE" id="PS51372"/>
    </source>
</evidence>
<dbReference type="eggNOG" id="COG3711">
    <property type="taxonomic scope" value="Bacteria"/>
</dbReference>
<accession>E7MLV5</accession>
<keyword evidence="16" id="KW-1185">Reference proteome</keyword>
<dbReference type="GO" id="GO:0005737">
    <property type="term" value="C:cytoplasm"/>
    <property type="evidence" value="ECO:0007669"/>
    <property type="project" value="UniProtKB-SubCell"/>
</dbReference>
<dbReference type="PROSITE" id="PS51372">
    <property type="entry name" value="PRD_2"/>
    <property type="match status" value="1"/>
</dbReference>
<dbReference type="Gene3D" id="1.10.1790.10">
    <property type="entry name" value="PRD domain"/>
    <property type="match status" value="1"/>
</dbReference>
<dbReference type="AlphaFoldDB" id="E7MLV5"/>
<evidence type="ECO:0000256" key="5">
    <source>
        <dbReference type="ARBA" id="ARBA00022679"/>
    </source>
</evidence>
<comment type="function">
    <text evidence="9">The phosphoenolpyruvate-dependent sugar phosphotransferase system (sugar PTS), a major carbohydrate active transport system, catalyzes the phosphorylation of incoming sugar substrates concomitantly with their translocation across the cell membrane. The enzyme II UlaABC PTS system is involved in ascorbate transport.</text>
</comment>
<dbReference type="GO" id="GO:0016301">
    <property type="term" value="F:kinase activity"/>
    <property type="evidence" value="ECO:0007669"/>
    <property type="project" value="UniProtKB-KW"/>
</dbReference>
<dbReference type="InterPro" id="IPR013011">
    <property type="entry name" value="PTS_EIIB_2"/>
</dbReference>
<feature type="domain" description="PTS EIIA type-2" evidence="12">
    <location>
        <begin position="533"/>
        <end position="674"/>
    </location>
</feature>
<dbReference type="InterPro" id="IPR051351">
    <property type="entry name" value="Ascorbate-PTS_EIIA_comp"/>
</dbReference>
<dbReference type="Pfam" id="PF00359">
    <property type="entry name" value="PTS_EIIA_2"/>
    <property type="match status" value="1"/>
</dbReference>
<dbReference type="Gene3D" id="1.10.10.10">
    <property type="entry name" value="Winged helix-like DNA-binding domain superfamily/Winged helix DNA-binding domain"/>
    <property type="match status" value="1"/>
</dbReference>
<evidence type="ECO:0000256" key="3">
    <source>
        <dbReference type="ARBA" id="ARBA00022490"/>
    </source>
</evidence>
<evidence type="ECO:0000259" key="13">
    <source>
        <dbReference type="PROSITE" id="PS51099"/>
    </source>
</evidence>
<evidence type="ECO:0000313" key="15">
    <source>
        <dbReference type="EMBL" id="EFW24961.1"/>
    </source>
</evidence>
<dbReference type="Proteomes" id="UP000004097">
    <property type="component" value="Unassembled WGS sequence"/>
</dbReference>
<dbReference type="GO" id="GO:0009401">
    <property type="term" value="P:phosphoenolpyruvate-dependent sugar phosphotransferase system"/>
    <property type="evidence" value="ECO:0007669"/>
    <property type="project" value="UniProtKB-KW"/>
</dbReference>
<dbReference type="GO" id="GO:0008982">
    <property type="term" value="F:protein-N(PI)-phosphohistidine-sugar phosphotransferase activity"/>
    <property type="evidence" value="ECO:0007669"/>
    <property type="project" value="InterPro"/>
</dbReference>
<organism evidence="15 16">
    <name type="scientific">Solobacterium moorei F0204</name>
    <dbReference type="NCBI Taxonomy" id="706433"/>
    <lineage>
        <taxon>Bacteria</taxon>
        <taxon>Bacillati</taxon>
        <taxon>Bacillota</taxon>
        <taxon>Erysipelotrichia</taxon>
        <taxon>Erysipelotrichales</taxon>
        <taxon>Erysipelotrichaceae</taxon>
        <taxon>Solobacterium</taxon>
    </lineage>
</organism>
<proteinExistence type="predicted"/>
<dbReference type="PANTHER" id="PTHR36203">
    <property type="entry name" value="ASCORBATE-SPECIFIC PTS SYSTEM EIIA COMPONENT"/>
    <property type="match status" value="1"/>
</dbReference>
<evidence type="ECO:0000256" key="9">
    <source>
        <dbReference type="ARBA" id="ARBA00037387"/>
    </source>
</evidence>
<dbReference type="PROSITE" id="PS51099">
    <property type="entry name" value="PTS_EIIB_TYPE_2"/>
    <property type="match status" value="1"/>
</dbReference>
<keyword evidence="2" id="KW-0813">Transport</keyword>
<dbReference type="InterPro" id="IPR011608">
    <property type="entry name" value="PRD"/>
</dbReference>
<protein>
    <recommendedName>
        <fullName evidence="10">Ascorbate-specific PTS system EIIA component</fullName>
    </recommendedName>
    <alternativeName>
        <fullName evidence="11">Ascorbate-specific phosphotransferase enzyme IIA component</fullName>
    </alternativeName>
</protein>
<keyword evidence="7" id="KW-0418">Kinase</keyword>
<evidence type="ECO:0000256" key="6">
    <source>
        <dbReference type="ARBA" id="ARBA00022683"/>
    </source>
</evidence>
<dbReference type="SUPFAM" id="SSF52794">
    <property type="entry name" value="PTS system IIB component-like"/>
    <property type="match status" value="1"/>
</dbReference>
<dbReference type="STRING" id="706433.HMPREF9430_00518"/>
<dbReference type="CDD" id="cd05568">
    <property type="entry name" value="PTS_IIB_bgl_like"/>
    <property type="match status" value="1"/>
</dbReference>
<evidence type="ECO:0000256" key="1">
    <source>
        <dbReference type="ARBA" id="ARBA00004496"/>
    </source>
</evidence>
<dbReference type="EMBL" id="AECQ01000007">
    <property type="protein sequence ID" value="EFW24961.1"/>
    <property type="molecule type" value="Genomic_DNA"/>
</dbReference>
<gene>
    <name evidence="15" type="ORF">HMPREF9430_00518</name>
</gene>
<dbReference type="Pfam" id="PF00874">
    <property type="entry name" value="PRD"/>
    <property type="match status" value="1"/>
</dbReference>
<dbReference type="InterPro" id="IPR002178">
    <property type="entry name" value="PTS_EIIA_type-2_dom"/>
</dbReference>
<dbReference type="InterPro" id="IPR007737">
    <property type="entry name" value="Mga_HTH"/>
</dbReference>
<feature type="domain" description="PTS EIIB type-2" evidence="13">
    <location>
        <begin position="395"/>
        <end position="482"/>
    </location>
</feature>
<dbReference type="InterPro" id="IPR036634">
    <property type="entry name" value="PRD_sf"/>
</dbReference>
<dbReference type="PANTHER" id="PTHR36203:SF1">
    <property type="entry name" value="ASCORBATE-SPECIFIC PTS SYSTEM EIIA COMPONENT"/>
    <property type="match status" value="1"/>
</dbReference>
<comment type="subcellular location">
    <subcellularLocation>
        <location evidence="1">Cytoplasm</location>
    </subcellularLocation>
</comment>
<dbReference type="eggNOG" id="COG1762">
    <property type="taxonomic scope" value="Bacteria"/>
</dbReference>
<evidence type="ECO:0000256" key="11">
    <source>
        <dbReference type="ARBA" id="ARBA00042072"/>
    </source>
</evidence>
<name>E7MLV5_9FIRM</name>
<dbReference type="PROSITE" id="PS51094">
    <property type="entry name" value="PTS_EIIA_TYPE_2"/>
    <property type="match status" value="1"/>
</dbReference>
<dbReference type="InterPro" id="IPR036095">
    <property type="entry name" value="PTS_EIIB-like_sf"/>
</dbReference>